<keyword evidence="1" id="KW-0732">Signal</keyword>
<proteinExistence type="predicted"/>
<gene>
    <name evidence="2" type="ORF">PBT88_19060</name>
</gene>
<dbReference type="NCBIfam" id="TIGR04433">
    <property type="entry name" value="UrcA_uranyl"/>
    <property type="match status" value="1"/>
</dbReference>
<dbReference type="EMBL" id="CP115174">
    <property type="protein sequence ID" value="WBO22221.1"/>
    <property type="molecule type" value="Genomic_DNA"/>
</dbReference>
<dbReference type="RefSeq" id="WP_270076869.1">
    <property type="nucleotide sequence ID" value="NZ_CP115174.1"/>
</dbReference>
<reference evidence="2 3" key="1">
    <citation type="submission" date="2022-12" db="EMBL/GenBank/DDBJ databases">
        <title>Sphingomonas abieness sp. nov., an endophytic bacterium isolated from Abies koreana.</title>
        <authorList>
            <person name="Jiang L."/>
            <person name="Lee J."/>
        </authorList>
    </citation>
    <scope>NUCLEOTIDE SEQUENCE [LARGE SCALE GENOMIC DNA]</scope>
    <source>
        <strain evidence="3">PAMB 00755</strain>
    </source>
</reference>
<evidence type="ECO:0000313" key="2">
    <source>
        <dbReference type="EMBL" id="WBO22221.1"/>
    </source>
</evidence>
<dbReference type="InterPro" id="IPR030972">
    <property type="entry name" value="UrcA_uranyl"/>
</dbReference>
<accession>A0ABY7NRU4</accession>
<feature type="chain" id="PRO_5045504959" evidence="1">
    <location>
        <begin position="33"/>
        <end position="113"/>
    </location>
</feature>
<evidence type="ECO:0000256" key="1">
    <source>
        <dbReference type="SAM" id="SignalP"/>
    </source>
</evidence>
<organism evidence="2 3">
    <name type="scientific">Sphingomonas abietis</name>
    <dbReference type="NCBI Taxonomy" id="3012344"/>
    <lineage>
        <taxon>Bacteria</taxon>
        <taxon>Pseudomonadati</taxon>
        <taxon>Pseudomonadota</taxon>
        <taxon>Alphaproteobacteria</taxon>
        <taxon>Sphingomonadales</taxon>
        <taxon>Sphingomonadaceae</taxon>
        <taxon>Sphingomonas</taxon>
    </lineage>
</organism>
<keyword evidence="3" id="KW-1185">Reference proteome</keyword>
<dbReference type="Proteomes" id="UP001210865">
    <property type="component" value="Chromosome"/>
</dbReference>
<sequence length="113" mass="11759">MRTFWTNTVSAAASVILTAGIVAFATPGTANAAVVAAPQIRLSVDPAAATDAASRALLERRIHSAASQVCDTRQSQEWIAEAQCRAQAIAQADRDVAVQLSMLVNPAVQLASN</sequence>
<name>A0ABY7NRU4_9SPHN</name>
<feature type="signal peptide" evidence="1">
    <location>
        <begin position="1"/>
        <end position="32"/>
    </location>
</feature>
<evidence type="ECO:0000313" key="3">
    <source>
        <dbReference type="Proteomes" id="UP001210865"/>
    </source>
</evidence>
<protein>
    <submittedName>
        <fullName evidence="2">UrcA family protein</fullName>
    </submittedName>
</protein>